<feature type="region of interest" description="Disordered" evidence="1">
    <location>
        <begin position="212"/>
        <end position="238"/>
    </location>
</feature>
<dbReference type="Proteomes" id="UP000031036">
    <property type="component" value="Unassembled WGS sequence"/>
</dbReference>
<evidence type="ECO:0000313" key="3">
    <source>
        <dbReference type="Proteomes" id="UP000031036"/>
    </source>
</evidence>
<reference evidence="2 3" key="1">
    <citation type="submission" date="2014-11" db="EMBL/GenBank/DDBJ databases">
        <title>Genetic blueprint of the zoonotic pathogen Toxocara canis.</title>
        <authorList>
            <person name="Zhu X.-Q."/>
            <person name="Korhonen P.K."/>
            <person name="Cai H."/>
            <person name="Young N.D."/>
            <person name="Nejsum P."/>
            <person name="von Samson-Himmelstjerna G."/>
            <person name="Boag P.R."/>
            <person name="Tan P."/>
            <person name="Li Q."/>
            <person name="Min J."/>
            <person name="Yang Y."/>
            <person name="Wang X."/>
            <person name="Fang X."/>
            <person name="Hall R.S."/>
            <person name="Hofmann A."/>
            <person name="Sternberg P.W."/>
            <person name="Jex A.R."/>
            <person name="Gasser R.B."/>
        </authorList>
    </citation>
    <scope>NUCLEOTIDE SEQUENCE [LARGE SCALE GENOMIC DNA]</scope>
    <source>
        <strain evidence="2">PN_DK_2014</strain>
    </source>
</reference>
<keyword evidence="3" id="KW-1185">Reference proteome</keyword>
<evidence type="ECO:0000256" key="1">
    <source>
        <dbReference type="SAM" id="MobiDB-lite"/>
    </source>
</evidence>
<dbReference type="AlphaFoldDB" id="A0A0B2UPF4"/>
<sequence length="405" mass="43183">MLQLEKDEVIIGLPAFVQPHIHAAKDVASPCAQLVQSQSVITTDAAMDGMERAPARMESSTDSRRSDHSGLFGYVSTDEEGAADDDLFFAYNEEPAPRGVAAEAYLPRETSRLKAEKQAGIEQEYEPNLKQNFLPRMPSGSPVTTGSACIQSGSDYPIVHNESKSTRHSAAVCTGLSQTSSMNLFITKDALFGDSDSDGDIFADASIRKTKCASVTPHNDPSSEEKSTAVKRGSSGVIANPPSVVSAYSNVLQHKASTTLSGNLFDDDSDEDDLFANPKSHPGEHASCTDNPKQMSSEKAVFRSNGRLPPNFASRLSGLIVAPPKHPSASQSRSVSSEGIHSKQEPSDFTAGEADQFLNIATTSGKSAVRVGTLTEGHNLEGSSDISTLPSLVKVRNGLVRFDCF</sequence>
<proteinExistence type="predicted"/>
<feature type="compositionally biased region" description="Polar residues" evidence="1">
    <location>
        <begin position="328"/>
        <end position="339"/>
    </location>
</feature>
<feature type="region of interest" description="Disordered" evidence="1">
    <location>
        <begin position="263"/>
        <end position="294"/>
    </location>
</feature>
<accession>A0A0B2UPF4</accession>
<feature type="region of interest" description="Disordered" evidence="1">
    <location>
        <begin position="322"/>
        <end position="349"/>
    </location>
</feature>
<comment type="caution">
    <text evidence="2">The sequence shown here is derived from an EMBL/GenBank/DDBJ whole genome shotgun (WGS) entry which is preliminary data.</text>
</comment>
<feature type="compositionally biased region" description="Acidic residues" evidence="1">
    <location>
        <begin position="265"/>
        <end position="274"/>
    </location>
</feature>
<evidence type="ECO:0000313" key="2">
    <source>
        <dbReference type="EMBL" id="KHN71017.1"/>
    </source>
</evidence>
<protein>
    <submittedName>
        <fullName evidence="2">Uncharacterized protein</fullName>
    </submittedName>
</protein>
<name>A0A0B2UPF4_TOXCA</name>
<dbReference type="EMBL" id="JPKZ01022842">
    <property type="protein sequence ID" value="KHN71017.1"/>
    <property type="molecule type" value="Genomic_DNA"/>
</dbReference>
<organism evidence="2 3">
    <name type="scientific">Toxocara canis</name>
    <name type="common">Canine roundworm</name>
    <dbReference type="NCBI Taxonomy" id="6265"/>
    <lineage>
        <taxon>Eukaryota</taxon>
        <taxon>Metazoa</taxon>
        <taxon>Ecdysozoa</taxon>
        <taxon>Nematoda</taxon>
        <taxon>Chromadorea</taxon>
        <taxon>Rhabditida</taxon>
        <taxon>Spirurina</taxon>
        <taxon>Ascaridomorpha</taxon>
        <taxon>Ascaridoidea</taxon>
        <taxon>Toxocaridae</taxon>
        <taxon>Toxocara</taxon>
    </lineage>
</organism>
<gene>
    <name evidence="2" type="ORF">Tcan_02590</name>
</gene>